<comment type="catalytic activity">
    <reaction evidence="15">
        <text>a long-chain 2,3-saturated fatty acyl-CoA + oxidized [electron-transfer flavoprotein] + H(+) = a long-chain (2E)-enoyl-CoA + reduced [electron-transfer flavoprotein]</text>
        <dbReference type="Rhea" id="RHEA:17721"/>
        <dbReference type="Rhea" id="RHEA-COMP:10685"/>
        <dbReference type="Rhea" id="RHEA-COMP:10686"/>
        <dbReference type="ChEBI" id="CHEBI:15378"/>
        <dbReference type="ChEBI" id="CHEBI:57692"/>
        <dbReference type="ChEBI" id="CHEBI:58307"/>
        <dbReference type="ChEBI" id="CHEBI:83721"/>
        <dbReference type="ChEBI" id="CHEBI:83727"/>
        <dbReference type="EC" id="1.3.8.8"/>
    </reaction>
</comment>
<evidence type="ECO:0000256" key="20">
    <source>
        <dbReference type="ARBA" id="ARBA00050877"/>
    </source>
</evidence>
<evidence type="ECO:0000259" key="29">
    <source>
        <dbReference type="Pfam" id="PF02770"/>
    </source>
</evidence>
<comment type="catalytic activity">
    <reaction evidence="20">
        <text>octadecanoyl-CoA + oxidized [electron-transfer flavoprotein] + H(+) = (2E)-octadecenoyl-CoA + reduced [electron-transfer flavoprotein]</text>
        <dbReference type="Rhea" id="RHEA:47240"/>
        <dbReference type="Rhea" id="RHEA-COMP:10685"/>
        <dbReference type="Rhea" id="RHEA-COMP:10686"/>
        <dbReference type="ChEBI" id="CHEBI:15378"/>
        <dbReference type="ChEBI" id="CHEBI:57394"/>
        <dbReference type="ChEBI" id="CHEBI:57692"/>
        <dbReference type="ChEBI" id="CHEBI:58307"/>
        <dbReference type="ChEBI" id="CHEBI:71412"/>
    </reaction>
</comment>
<dbReference type="EC" id="1.3.8.8" evidence="6"/>
<evidence type="ECO:0000256" key="23">
    <source>
        <dbReference type="ARBA" id="ARBA00069359"/>
    </source>
</evidence>
<keyword evidence="12" id="KW-0443">Lipid metabolism</keyword>
<dbReference type="Pfam" id="PF00441">
    <property type="entry name" value="Acyl-CoA_dh_1"/>
    <property type="match status" value="1"/>
</dbReference>
<evidence type="ECO:0000256" key="18">
    <source>
        <dbReference type="ARBA" id="ARBA00050695"/>
    </source>
</evidence>
<comment type="catalytic activity">
    <reaction evidence="19">
        <text>decanoyl-CoA + oxidized [electron-transfer flavoprotein] + H(+) = (2E)-decenoyl-CoA + reduced [electron-transfer flavoprotein]</text>
        <dbReference type="Rhea" id="RHEA:48176"/>
        <dbReference type="Rhea" id="RHEA-COMP:10685"/>
        <dbReference type="Rhea" id="RHEA-COMP:10686"/>
        <dbReference type="ChEBI" id="CHEBI:15378"/>
        <dbReference type="ChEBI" id="CHEBI:57692"/>
        <dbReference type="ChEBI" id="CHEBI:58307"/>
        <dbReference type="ChEBI" id="CHEBI:61406"/>
        <dbReference type="ChEBI" id="CHEBI:61430"/>
    </reaction>
</comment>
<dbReference type="EC" id="1.3.8.7" evidence="5"/>
<evidence type="ECO:0000256" key="26">
    <source>
        <dbReference type="ARBA" id="ARBA00077336"/>
    </source>
</evidence>
<comment type="caution">
    <text evidence="31">The sequence shown here is derived from an EMBL/GenBank/DDBJ whole genome shotgun (WGS) entry which is preliminary data.</text>
</comment>
<evidence type="ECO:0000259" key="28">
    <source>
        <dbReference type="Pfam" id="PF00441"/>
    </source>
</evidence>
<comment type="pathway">
    <text evidence="2">Lipid metabolism; fatty acid metabolism.</text>
</comment>
<comment type="catalytic activity">
    <reaction evidence="21">
        <text>oxidized [electron-transfer flavoprotein] + hexadecanoyl-CoA + H(+) = (2E)-hexadecenoyl-CoA + reduced [electron-transfer flavoprotein]</text>
        <dbReference type="Rhea" id="RHEA:43448"/>
        <dbReference type="Rhea" id="RHEA-COMP:10685"/>
        <dbReference type="Rhea" id="RHEA-COMP:10686"/>
        <dbReference type="ChEBI" id="CHEBI:15378"/>
        <dbReference type="ChEBI" id="CHEBI:57379"/>
        <dbReference type="ChEBI" id="CHEBI:57692"/>
        <dbReference type="ChEBI" id="CHEBI:58307"/>
        <dbReference type="ChEBI" id="CHEBI:61526"/>
    </reaction>
</comment>
<evidence type="ECO:0000256" key="24">
    <source>
        <dbReference type="ARBA" id="ARBA00075470"/>
    </source>
</evidence>
<gene>
    <name evidence="31" type="ORF">GCU56_18345</name>
</gene>
<evidence type="ECO:0000256" key="21">
    <source>
        <dbReference type="ARBA" id="ARBA00052387"/>
    </source>
</evidence>
<dbReference type="GO" id="GO:0070991">
    <property type="term" value="F:medium-chain fatty acyl-CoA dehydrogenase activity"/>
    <property type="evidence" value="ECO:0007669"/>
    <property type="project" value="UniProtKB-EC"/>
</dbReference>
<dbReference type="EC" id="1.3.8.1" evidence="7"/>
<evidence type="ECO:0000256" key="15">
    <source>
        <dbReference type="ARBA" id="ARBA00049247"/>
    </source>
</evidence>
<dbReference type="InterPro" id="IPR025878">
    <property type="entry name" value="Acyl-CoA_dh-like_C_dom"/>
</dbReference>
<organism evidence="31 32">
    <name type="scientific">Geodermatophilus sabuli</name>
    <dbReference type="NCBI Taxonomy" id="1564158"/>
    <lineage>
        <taxon>Bacteria</taxon>
        <taxon>Bacillati</taxon>
        <taxon>Actinomycetota</taxon>
        <taxon>Actinomycetes</taxon>
        <taxon>Geodermatophilales</taxon>
        <taxon>Geodermatophilaceae</taxon>
        <taxon>Geodermatophilus</taxon>
    </lineage>
</organism>
<keyword evidence="10" id="KW-0276">Fatty acid metabolism</keyword>
<comment type="subunit">
    <text evidence="4">Homodimer.</text>
</comment>
<comment type="function">
    <text evidence="22">Acyl-CoA dehydrogenase that exhibits broad specificity for linear acyl-CoA substrates, with a preference for long-chain substrates.</text>
</comment>
<comment type="catalytic activity">
    <reaction evidence="16">
        <text>a short-chain 2,3-saturated fatty acyl-CoA + oxidized [electron-transfer flavoprotein] + H(+) = a short-chain (2E)-enoyl-CoA + reduced [electron-transfer flavoprotein]</text>
        <dbReference type="Rhea" id="RHEA:47196"/>
        <dbReference type="Rhea" id="RHEA-COMP:10685"/>
        <dbReference type="Rhea" id="RHEA-COMP:10686"/>
        <dbReference type="ChEBI" id="CHEBI:15378"/>
        <dbReference type="ChEBI" id="CHEBI:57692"/>
        <dbReference type="ChEBI" id="CHEBI:58307"/>
        <dbReference type="ChEBI" id="CHEBI:87487"/>
        <dbReference type="ChEBI" id="CHEBI:87488"/>
        <dbReference type="EC" id="1.3.8.1"/>
    </reaction>
</comment>
<comment type="cofactor">
    <cofactor evidence="1 27">
        <name>FAD</name>
        <dbReference type="ChEBI" id="CHEBI:57692"/>
    </cofactor>
</comment>
<dbReference type="PANTHER" id="PTHR42803:SF1">
    <property type="entry name" value="BROAD-SPECIFICITY LINEAR ACYL-COA DEHYDROGENASE FADE5"/>
    <property type="match status" value="1"/>
</dbReference>
<dbReference type="Proteomes" id="UP000470246">
    <property type="component" value="Unassembled WGS sequence"/>
</dbReference>
<evidence type="ECO:0000256" key="25">
    <source>
        <dbReference type="ARBA" id="ARBA00077090"/>
    </source>
</evidence>
<evidence type="ECO:0000256" key="3">
    <source>
        <dbReference type="ARBA" id="ARBA00009347"/>
    </source>
</evidence>
<evidence type="ECO:0000256" key="2">
    <source>
        <dbReference type="ARBA" id="ARBA00004872"/>
    </source>
</evidence>
<dbReference type="InterPro" id="IPR009075">
    <property type="entry name" value="AcylCo_DH/oxidase_C"/>
</dbReference>
<comment type="catalytic activity">
    <reaction evidence="18">
        <text>butanoyl-CoA + oxidized [electron-transfer flavoprotein] + H(+) = (2E)-butenoyl-CoA + reduced [electron-transfer flavoprotein]</text>
        <dbReference type="Rhea" id="RHEA:24004"/>
        <dbReference type="Rhea" id="RHEA-COMP:10685"/>
        <dbReference type="Rhea" id="RHEA-COMP:10686"/>
        <dbReference type="ChEBI" id="CHEBI:15378"/>
        <dbReference type="ChEBI" id="CHEBI:57332"/>
        <dbReference type="ChEBI" id="CHEBI:57371"/>
        <dbReference type="ChEBI" id="CHEBI:57692"/>
        <dbReference type="ChEBI" id="CHEBI:58307"/>
    </reaction>
</comment>
<dbReference type="FunFam" id="2.40.110.20:FF:000001">
    <property type="entry name" value="Acyl-CoA dehydrogenase AidB"/>
    <property type="match status" value="1"/>
</dbReference>
<dbReference type="RefSeq" id="WP_163483185.1">
    <property type="nucleotide sequence ID" value="NZ_JAAGWF010000020.1"/>
</dbReference>
<evidence type="ECO:0000256" key="5">
    <source>
        <dbReference type="ARBA" id="ARBA00012033"/>
    </source>
</evidence>
<feature type="domain" description="Acetyl-CoA dehydrogenase-like C-terminal" evidence="30">
    <location>
        <begin position="476"/>
        <end position="610"/>
    </location>
</feature>
<dbReference type="Gene3D" id="2.40.110.20">
    <property type="match status" value="1"/>
</dbReference>
<evidence type="ECO:0000313" key="31">
    <source>
        <dbReference type="EMBL" id="NEK59819.1"/>
    </source>
</evidence>
<dbReference type="GO" id="GO:0005886">
    <property type="term" value="C:plasma membrane"/>
    <property type="evidence" value="ECO:0007669"/>
    <property type="project" value="TreeGrafter"/>
</dbReference>
<dbReference type="InterPro" id="IPR036250">
    <property type="entry name" value="AcylCo_DH-like_C"/>
</dbReference>
<comment type="similarity">
    <text evidence="3 27">Belongs to the acyl-CoA dehydrogenase family.</text>
</comment>
<dbReference type="GO" id="GO:0004466">
    <property type="term" value="F:long-chain fatty acyl-CoA dehydrogenase activity"/>
    <property type="evidence" value="ECO:0007669"/>
    <property type="project" value="UniProtKB-EC"/>
</dbReference>
<evidence type="ECO:0000256" key="16">
    <source>
        <dbReference type="ARBA" id="ARBA00050315"/>
    </source>
</evidence>
<dbReference type="SUPFAM" id="SSF56645">
    <property type="entry name" value="Acyl-CoA dehydrogenase NM domain-like"/>
    <property type="match status" value="1"/>
</dbReference>
<evidence type="ECO:0000256" key="12">
    <source>
        <dbReference type="ARBA" id="ARBA00023098"/>
    </source>
</evidence>
<evidence type="ECO:0000256" key="8">
    <source>
        <dbReference type="ARBA" id="ARBA00022630"/>
    </source>
</evidence>
<evidence type="ECO:0000256" key="27">
    <source>
        <dbReference type="RuleBase" id="RU362125"/>
    </source>
</evidence>
<sequence>MSHYTANLRDLEFNLFEFLDTKDRFGTGPFEQMDAETARGVLAEVRKLAEGPLAASFTDADRNPPVFDPATHSVTLPESFKKSVKAIEDGEWYRLDLPEHLGGFGAPHVLTWGAFEMILGANPAVFMYGSGAAFAAILDELGTPDQKRLAELMLEHHWGATMVLTEPDAGSDVGAGTTKAVQQPDGTWHITGVKRFITSAEHDLSDNIVHLVLARPEGARAGTKGLSLFVVPKFHVDLETGALGERNGAYVTNVEKKMGLKVSTTCEVTFGDGPVPAQGWLVGDVHDGIAQMFKVIEHARMFVGAKAIATLSAGYQVALDYAKTRVQGADLTATSKDAPRVTITHHPDVRRSLMLQKSYAEGMRALYLYAASFRDQVTEAEAAGEGDGAQAELAERVNDLLLPIVKGFGSERATQLLTAESLQTLGGSGYLQDYPVEQYIRDSKIDTLYEGTTAIQGQDFFFRKIVKDGGVALTWLAEQIQATVDGEVGNGRLKEERALLGTALSDVQGMLASMFGHLAAAQTDVTSLYKVAQNTSRLLLAAGDLITGWLLVRQSEVALTALAGEVSEPDRHFYEGKLAATRFFATQVLPRLSSERAIVENTDNALMEVDEAAF</sequence>
<evidence type="ECO:0000259" key="30">
    <source>
        <dbReference type="Pfam" id="PF12806"/>
    </source>
</evidence>
<dbReference type="InterPro" id="IPR052166">
    <property type="entry name" value="Diverse_Acyl-CoA_DH"/>
</dbReference>
<evidence type="ECO:0000256" key="4">
    <source>
        <dbReference type="ARBA" id="ARBA00011738"/>
    </source>
</evidence>
<dbReference type="InterPro" id="IPR009100">
    <property type="entry name" value="AcylCoA_DH/oxidase_NM_dom_sf"/>
</dbReference>
<evidence type="ECO:0000256" key="19">
    <source>
        <dbReference type="ARBA" id="ARBA00050703"/>
    </source>
</evidence>
<keyword evidence="32" id="KW-1185">Reference proteome</keyword>
<dbReference type="GO" id="GO:0006631">
    <property type="term" value="P:fatty acid metabolic process"/>
    <property type="evidence" value="ECO:0007669"/>
    <property type="project" value="UniProtKB-KW"/>
</dbReference>
<feature type="domain" description="Acyl-CoA oxidase/dehydrogenase middle" evidence="29">
    <location>
        <begin position="162"/>
        <end position="271"/>
    </location>
</feature>
<evidence type="ECO:0000256" key="11">
    <source>
        <dbReference type="ARBA" id="ARBA00023002"/>
    </source>
</evidence>
<dbReference type="InterPro" id="IPR006091">
    <property type="entry name" value="Acyl-CoA_Oxase/DH_mid-dom"/>
</dbReference>
<dbReference type="FunFam" id="1.20.140.10:FF:000016">
    <property type="entry name" value="Acyl-CoA dehydrogenase FadE5"/>
    <property type="match status" value="1"/>
</dbReference>
<dbReference type="AlphaFoldDB" id="A0A7K3W4K4"/>
<dbReference type="GO" id="GO:0016937">
    <property type="term" value="F:short-chain fatty acyl-CoA dehydrogenase activity"/>
    <property type="evidence" value="ECO:0007669"/>
    <property type="project" value="UniProtKB-EC"/>
</dbReference>
<dbReference type="PANTHER" id="PTHR42803">
    <property type="entry name" value="ACYL-COA DEHYDROGENASE"/>
    <property type="match status" value="1"/>
</dbReference>
<comment type="catalytic activity">
    <reaction evidence="14">
        <text>hexanoyl-CoA + oxidized [electron-transfer flavoprotein] + H(+) = (2E)-hexenoyl-CoA + reduced [electron-transfer flavoprotein]</text>
        <dbReference type="Rhea" id="RHEA:43464"/>
        <dbReference type="Rhea" id="RHEA-COMP:10685"/>
        <dbReference type="Rhea" id="RHEA-COMP:10686"/>
        <dbReference type="ChEBI" id="CHEBI:15378"/>
        <dbReference type="ChEBI" id="CHEBI:57692"/>
        <dbReference type="ChEBI" id="CHEBI:58307"/>
        <dbReference type="ChEBI" id="CHEBI:62077"/>
        <dbReference type="ChEBI" id="CHEBI:62620"/>
    </reaction>
</comment>
<evidence type="ECO:0000313" key="32">
    <source>
        <dbReference type="Proteomes" id="UP000470246"/>
    </source>
</evidence>
<keyword evidence="8 27" id="KW-0285">Flavoprotein</keyword>
<evidence type="ECO:0000256" key="1">
    <source>
        <dbReference type="ARBA" id="ARBA00001974"/>
    </source>
</evidence>
<feature type="domain" description="Acyl-CoA dehydrogenase/oxidase C-terminal" evidence="28">
    <location>
        <begin position="287"/>
        <end position="457"/>
    </location>
</feature>
<keyword evidence="11 27" id="KW-0560">Oxidoreductase</keyword>
<protein>
    <recommendedName>
        <fullName evidence="23">Broad-specificity linear acyl-CoA dehydrogenase FadE5</fullName>
        <ecNumber evidence="7">1.3.8.1</ecNumber>
        <ecNumber evidence="5">1.3.8.7</ecNumber>
        <ecNumber evidence="6">1.3.8.8</ecNumber>
    </recommendedName>
    <alternativeName>
        <fullName evidence="25">Long-chain-acyl-CoA dehydrogenase</fullName>
    </alternativeName>
    <alternativeName>
        <fullName evidence="26">Medium-chain-acyl-CoA dehydrogenase</fullName>
    </alternativeName>
    <alternativeName>
        <fullName evidence="24">Short-chain-acyl-CoA dehydrogenase</fullName>
    </alternativeName>
</protein>
<reference evidence="31 32" key="1">
    <citation type="submission" date="2020-02" db="EMBL/GenBank/DDBJ databases">
        <title>Geodermatophilus sabuli CPCC 205279 I12A-02694.</title>
        <authorList>
            <person name="Jiang Z."/>
        </authorList>
    </citation>
    <scope>NUCLEOTIDE SEQUENCE [LARGE SCALE GENOMIC DNA]</scope>
    <source>
        <strain evidence="31 32">I12A-02694</strain>
    </source>
</reference>
<evidence type="ECO:0000256" key="17">
    <source>
        <dbReference type="ARBA" id="ARBA00050336"/>
    </source>
</evidence>
<keyword evidence="9 27" id="KW-0274">FAD</keyword>
<comment type="catalytic activity">
    <reaction evidence="13">
        <text>a medium-chain 2,3-saturated fatty acyl-CoA + oxidized [electron-transfer flavoprotein] + H(+) = a medium-chain (2E)-enoyl-CoA + reduced [electron-transfer flavoprotein]</text>
        <dbReference type="Rhea" id="RHEA:14477"/>
        <dbReference type="Rhea" id="RHEA-COMP:10685"/>
        <dbReference type="Rhea" id="RHEA-COMP:10686"/>
        <dbReference type="ChEBI" id="CHEBI:15378"/>
        <dbReference type="ChEBI" id="CHEBI:57692"/>
        <dbReference type="ChEBI" id="CHEBI:58307"/>
        <dbReference type="ChEBI" id="CHEBI:83723"/>
        <dbReference type="ChEBI" id="CHEBI:83726"/>
        <dbReference type="EC" id="1.3.8.7"/>
    </reaction>
</comment>
<dbReference type="Pfam" id="PF12806">
    <property type="entry name" value="Acyl-CoA_dh_C"/>
    <property type="match status" value="1"/>
</dbReference>
<evidence type="ECO:0000256" key="10">
    <source>
        <dbReference type="ARBA" id="ARBA00022832"/>
    </source>
</evidence>
<name>A0A7K3W4K4_9ACTN</name>
<evidence type="ECO:0000256" key="13">
    <source>
        <dbReference type="ARBA" id="ARBA00047882"/>
    </source>
</evidence>
<accession>A0A7K3W4K4</accession>
<dbReference type="Pfam" id="PF02770">
    <property type="entry name" value="Acyl-CoA_dh_M"/>
    <property type="match status" value="1"/>
</dbReference>
<evidence type="ECO:0000256" key="22">
    <source>
        <dbReference type="ARBA" id="ARBA00054301"/>
    </source>
</evidence>
<evidence type="ECO:0000256" key="9">
    <source>
        <dbReference type="ARBA" id="ARBA00022827"/>
    </source>
</evidence>
<evidence type="ECO:0000256" key="14">
    <source>
        <dbReference type="ARBA" id="ARBA00048375"/>
    </source>
</evidence>
<evidence type="ECO:0000256" key="7">
    <source>
        <dbReference type="ARBA" id="ARBA00012046"/>
    </source>
</evidence>
<dbReference type="Gene3D" id="1.20.140.10">
    <property type="entry name" value="Butyryl-CoA Dehydrogenase, subunit A, domain 3"/>
    <property type="match status" value="1"/>
</dbReference>
<dbReference type="SUPFAM" id="SSF47203">
    <property type="entry name" value="Acyl-CoA dehydrogenase C-terminal domain-like"/>
    <property type="match status" value="1"/>
</dbReference>
<dbReference type="EMBL" id="JAAGWF010000020">
    <property type="protein sequence ID" value="NEK59819.1"/>
    <property type="molecule type" value="Genomic_DNA"/>
</dbReference>
<evidence type="ECO:0000256" key="6">
    <source>
        <dbReference type="ARBA" id="ARBA00012040"/>
    </source>
</evidence>
<proteinExistence type="inferred from homology"/>
<comment type="catalytic activity">
    <reaction evidence="17">
        <text>dodecanoyl-CoA + oxidized [electron-transfer flavoprotein] + H(+) = (2E)-dodecenoyl-CoA + reduced [electron-transfer flavoprotein]</text>
        <dbReference type="Rhea" id="RHEA:47296"/>
        <dbReference type="Rhea" id="RHEA-COMP:10685"/>
        <dbReference type="Rhea" id="RHEA-COMP:10686"/>
        <dbReference type="ChEBI" id="CHEBI:15378"/>
        <dbReference type="ChEBI" id="CHEBI:57330"/>
        <dbReference type="ChEBI" id="CHEBI:57375"/>
        <dbReference type="ChEBI" id="CHEBI:57692"/>
        <dbReference type="ChEBI" id="CHEBI:58307"/>
    </reaction>
</comment>